<evidence type="ECO:0000313" key="7">
    <source>
        <dbReference type="EMBL" id="KYN80458.1"/>
    </source>
</evidence>
<evidence type="ECO:0000259" key="6">
    <source>
        <dbReference type="SMART" id="SM01217"/>
    </source>
</evidence>
<dbReference type="InterPro" id="IPR026891">
    <property type="entry name" value="Fn3-like"/>
</dbReference>
<dbReference type="InterPro" id="IPR013783">
    <property type="entry name" value="Ig-like_fold"/>
</dbReference>
<protein>
    <submittedName>
        <fullName evidence="7">Beta-glucosidase</fullName>
    </submittedName>
</protein>
<dbReference type="InterPro" id="IPR036962">
    <property type="entry name" value="Glyco_hydro_3_N_sf"/>
</dbReference>
<dbReference type="SMART" id="SM01217">
    <property type="entry name" value="Fn3_like"/>
    <property type="match status" value="1"/>
</dbReference>
<evidence type="ECO:0000256" key="4">
    <source>
        <dbReference type="ARBA" id="ARBA00023295"/>
    </source>
</evidence>
<evidence type="ECO:0000256" key="5">
    <source>
        <dbReference type="RuleBase" id="RU361161"/>
    </source>
</evidence>
<organism evidence="7 8">
    <name type="scientific">Vibrio cidicii</name>
    <dbReference type="NCBI Taxonomy" id="1763883"/>
    <lineage>
        <taxon>Bacteria</taxon>
        <taxon>Pseudomonadati</taxon>
        <taxon>Pseudomonadota</taxon>
        <taxon>Gammaproteobacteria</taxon>
        <taxon>Vibrionales</taxon>
        <taxon>Vibrionaceae</taxon>
        <taxon>Vibrio</taxon>
    </lineage>
</organism>
<dbReference type="PANTHER" id="PTHR42715">
    <property type="entry name" value="BETA-GLUCOSIDASE"/>
    <property type="match status" value="1"/>
</dbReference>
<dbReference type="RefSeq" id="WP_061898247.1">
    <property type="nucleotide sequence ID" value="NZ_LOBR01000123.1"/>
</dbReference>
<keyword evidence="4 5" id="KW-0326">Glycosidase</keyword>
<dbReference type="Gene3D" id="2.60.40.10">
    <property type="entry name" value="Immunoglobulins"/>
    <property type="match status" value="1"/>
</dbReference>
<dbReference type="InterPro" id="IPR002772">
    <property type="entry name" value="Glyco_hydro_3_C"/>
</dbReference>
<dbReference type="InterPro" id="IPR050288">
    <property type="entry name" value="Cellulose_deg_GH3"/>
</dbReference>
<dbReference type="GO" id="GO:0005975">
    <property type="term" value="P:carbohydrate metabolic process"/>
    <property type="evidence" value="ECO:0007669"/>
    <property type="project" value="InterPro"/>
</dbReference>
<reference evidence="8" key="1">
    <citation type="submission" date="2015-12" db="EMBL/GenBank/DDBJ databases">
        <authorList>
            <person name="Shamseldin A."/>
            <person name="Moawad H."/>
            <person name="Abd El-Rahim W.M."/>
            <person name="Sadowsky M.J."/>
        </authorList>
    </citation>
    <scope>NUCLEOTIDE SEQUENCE [LARGE SCALE GENOMIC DNA]</scope>
    <source>
        <strain evidence="8">2538-88</strain>
    </source>
</reference>
<dbReference type="InterPro" id="IPR017853">
    <property type="entry name" value="GH"/>
</dbReference>
<dbReference type="SUPFAM" id="SSF51445">
    <property type="entry name" value="(Trans)glycosidases"/>
    <property type="match status" value="1"/>
</dbReference>
<dbReference type="PANTHER" id="PTHR42715:SF10">
    <property type="entry name" value="BETA-GLUCOSIDASE"/>
    <property type="match status" value="1"/>
</dbReference>
<dbReference type="AlphaFoldDB" id="A0A151KS85"/>
<dbReference type="SUPFAM" id="SSF52279">
    <property type="entry name" value="Beta-D-glucan exohydrolase, C-terminal domain"/>
    <property type="match status" value="1"/>
</dbReference>
<keyword evidence="2 5" id="KW-0378">Hydrolase</keyword>
<dbReference type="Proteomes" id="UP000075346">
    <property type="component" value="Unassembled WGS sequence"/>
</dbReference>
<dbReference type="InterPro" id="IPR001764">
    <property type="entry name" value="Glyco_hydro_3_N"/>
</dbReference>
<name>A0A151KS85_9VIBR</name>
<evidence type="ECO:0000256" key="1">
    <source>
        <dbReference type="ARBA" id="ARBA00005336"/>
    </source>
</evidence>
<comment type="similarity">
    <text evidence="1 5">Belongs to the glycosyl hydrolase 3 family.</text>
</comment>
<evidence type="ECO:0000313" key="8">
    <source>
        <dbReference type="Proteomes" id="UP000075346"/>
    </source>
</evidence>
<sequence length="938" mass="102505">MRNPAIDKAQQALVSVSRQAAAEGIVLLKNDDQALPIQPSEVVSLFGRCQVDTYRSGTGSGGAVNVPYAVNALQGLQSNASFTLNQALIATYQSWLAHHPFDDGGGGWAAEPWFQHEMPLTDELVAQAALQSDKAIVFIGRTAGEDKDYADEAGSYRLTELETDMLTKVCRHFTSVIVVMNVTNIIDMSWLTELENHQAIKAVLYSWAAGMEGGHALADVLSGAVSPSGRLTDTIAYRLQDYPSSAHFGRKDFNLYVEDIYVGYRYFETFAPEAVQFEFGAGLSYTQFERRLLQCSSDVADAGGDLTNANALTFDIEVRNVGQQFSSKEVVQLYVEAPQGKLGKPARVLCGFDKSDEIAPNGRERVQITVPLWALASYDDSGVTGHKNSYVLEAGEYRFYLGGSVRQAELLDAVWQLGQLRVLETLAEACAPTREFERLVPAERQASGVYQTSYQPVPLRTVDLAQRIEANLPPTYAFTGDQGIKLADVTQGRASLEAFVSQLTAEQLAILVRGEGMCSPKVTPGTAAAFGGVCDSLFELGIPVAAAADGPSGIRMDSGHQATQVPIGTLLACTWNSALNQQLYYLVGQELQAYQIDTLLGPGINIHRHPLNGRNFEYFSEDPLLTGWIAAAQTTGLKQAGVSGTIKHFAANDQETARVDVDSVMSQRALREIHIKPFEMAVKYGQASTIMTSYNPVNGHWAASNYDLNTTILRGEWGYTGIVMTDWWAKMNHPVDGGEESKRFTGYMLRAQNDLYMVVENDAAERNPMDDDTLQALAQGELTLGELQRSAMNICRFILQAPVMQRPLQAYQAVKPFAPLSAQARHVVPESAPVCFADQTIELNSQSASQCLLQVEHSGTYLCFAQMAYDREALAQSSCSLSINGEFAMSLPTNGTNGQSVKVEGRAISLSSGVYWLESQFVKKGAVLQTLRFERQEQ</sequence>
<evidence type="ECO:0000256" key="2">
    <source>
        <dbReference type="ARBA" id="ARBA00022801"/>
    </source>
</evidence>
<dbReference type="PRINTS" id="PR00133">
    <property type="entry name" value="GLHYDRLASE3"/>
</dbReference>
<gene>
    <name evidence="7" type="ORF">ATY37_08015</name>
</gene>
<dbReference type="Pfam" id="PF01915">
    <property type="entry name" value="Glyco_hydro_3_C"/>
    <property type="match status" value="1"/>
</dbReference>
<dbReference type="InterPro" id="IPR019800">
    <property type="entry name" value="Glyco_hydro_3_AS"/>
</dbReference>
<accession>A0A151KS85</accession>
<dbReference type="Gene3D" id="3.40.50.1700">
    <property type="entry name" value="Glycoside hydrolase family 3 C-terminal domain"/>
    <property type="match status" value="1"/>
</dbReference>
<dbReference type="Pfam" id="PF00933">
    <property type="entry name" value="Glyco_hydro_3"/>
    <property type="match status" value="1"/>
</dbReference>
<dbReference type="GO" id="GO:0004553">
    <property type="term" value="F:hydrolase activity, hydrolyzing O-glycosyl compounds"/>
    <property type="evidence" value="ECO:0007669"/>
    <property type="project" value="InterPro"/>
</dbReference>
<dbReference type="Gene3D" id="3.20.20.300">
    <property type="entry name" value="Glycoside hydrolase, family 3, N-terminal domain"/>
    <property type="match status" value="1"/>
</dbReference>
<dbReference type="PROSITE" id="PS00775">
    <property type="entry name" value="GLYCOSYL_HYDROL_F3"/>
    <property type="match status" value="1"/>
</dbReference>
<feature type="domain" description="Fibronectin type III-like" evidence="6">
    <location>
        <begin position="329"/>
        <end position="405"/>
    </location>
</feature>
<dbReference type="Pfam" id="PF14310">
    <property type="entry name" value="Fn3-like"/>
    <property type="match status" value="1"/>
</dbReference>
<comment type="caution">
    <text evidence="7">The sequence shown here is derived from an EMBL/GenBank/DDBJ whole genome shotgun (WGS) entry which is preliminary data.</text>
</comment>
<dbReference type="EMBL" id="LOBR01000123">
    <property type="protein sequence ID" value="KYN80458.1"/>
    <property type="molecule type" value="Genomic_DNA"/>
</dbReference>
<dbReference type="InterPro" id="IPR036881">
    <property type="entry name" value="Glyco_hydro_3_C_sf"/>
</dbReference>
<evidence type="ECO:0000256" key="3">
    <source>
        <dbReference type="ARBA" id="ARBA00023277"/>
    </source>
</evidence>
<keyword evidence="3" id="KW-0119">Carbohydrate metabolism</keyword>
<proteinExistence type="inferred from homology"/>